<gene>
    <name evidence="1" type="ORF">CPELLU_LOCUS8116</name>
</gene>
<accession>A0A9N9GTW6</accession>
<name>A0A9N9GTW6_9GLOM</name>
<comment type="caution">
    <text evidence="1">The sequence shown here is derived from an EMBL/GenBank/DDBJ whole genome shotgun (WGS) entry which is preliminary data.</text>
</comment>
<dbReference type="Proteomes" id="UP000789759">
    <property type="component" value="Unassembled WGS sequence"/>
</dbReference>
<proteinExistence type="predicted"/>
<dbReference type="EMBL" id="CAJVQA010005641">
    <property type="protein sequence ID" value="CAG8625088.1"/>
    <property type="molecule type" value="Genomic_DNA"/>
</dbReference>
<reference evidence="1" key="1">
    <citation type="submission" date="2021-06" db="EMBL/GenBank/DDBJ databases">
        <authorList>
            <person name="Kallberg Y."/>
            <person name="Tangrot J."/>
            <person name="Rosling A."/>
        </authorList>
    </citation>
    <scope>NUCLEOTIDE SEQUENCE</scope>
    <source>
        <strain evidence="1">FL966</strain>
    </source>
</reference>
<evidence type="ECO:0000313" key="2">
    <source>
        <dbReference type="Proteomes" id="UP000789759"/>
    </source>
</evidence>
<evidence type="ECO:0000313" key="1">
    <source>
        <dbReference type="EMBL" id="CAG8625088.1"/>
    </source>
</evidence>
<organism evidence="1 2">
    <name type="scientific">Cetraspora pellucida</name>
    <dbReference type="NCBI Taxonomy" id="1433469"/>
    <lineage>
        <taxon>Eukaryota</taxon>
        <taxon>Fungi</taxon>
        <taxon>Fungi incertae sedis</taxon>
        <taxon>Mucoromycota</taxon>
        <taxon>Glomeromycotina</taxon>
        <taxon>Glomeromycetes</taxon>
        <taxon>Diversisporales</taxon>
        <taxon>Gigasporaceae</taxon>
        <taxon>Cetraspora</taxon>
    </lineage>
</organism>
<keyword evidence="2" id="KW-1185">Reference proteome</keyword>
<sequence>MNEVVAAEIQNVQQRKILTDMAIRQRLTNIYDGVWGFKVLIIGSLGVKCRYYCGYYSAQFNLRGACVSKYEKKTEKEVLQR</sequence>
<protein>
    <submittedName>
        <fullName evidence="1">1334_t:CDS:1</fullName>
    </submittedName>
</protein>
<dbReference type="AlphaFoldDB" id="A0A9N9GTW6"/>